<dbReference type="Gene3D" id="3.40.710.10">
    <property type="entry name" value="DD-peptidase/beta-lactamase superfamily"/>
    <property type="match status" value="1"/>
</dbReference>
<evidence type="ECO:0000256" key="1">
    <source>
        <dbReference type="SAM" id="SignalP"/>
    </source>
</evidence>
<feature type="signal peptide" evidence="1">
    <location>
        <begin position="1"/>
        <end position="25"/>
    </location>
</feature>
<feature type="domain" description="Beta-lactamase-related" evidence="2">
    <location>
        <begin position="40"/>
        <end position="313"/>
    </location>
</feature>
<reference evidence="3 4" key="1">
    <citation type="submission" date="2006-08" db="EMBL/GenBank/DDBJ databases">
        <title>Complete sequence of Maricaulis maris MCS10.</title>
        <authorList>
            <consortium name="US DOE Joint Genome Institute"/>
            <person name="Copeland A."/>
            <person name="Lucas S."/>
            <person name="Lapidus A."/>
            <person name="Barry K."/>
            <person name="Detter J.C."/>
            <person name="Glavina del Rio T."/>
            <person name="Hammon N."/>
            <person name="Israni S."/>
            <person name="Dalin E."/>
            <person name="Tice H."/>
            <person name="Pitluck S."/>
            <person name="Saunders E."/>
            <person name="Brettin T."/>
            <person name="Bruce D."/>
            <person name="Han C."/>
            <person name="Tapia R."/>
            <person name="Gilna P."/>
            <person name="Schmutz J."/>
            <person name="Larimer F."/>
            <person name="Land M."/>
            <person name="Hauser L."/>
            <person name="Kyrpides N."/>
            <person name="Mikhailova N."/>
            <person name="Viollier P."/>
            <person name="Stephens C."/>
            <person name="Richardson P."/>
        </authorList>
    </citation>
    <scope>NUCLEOTIDE SEQUENCE [LARGE SCALE GENOMIC DNA]</scope>
    <source>
        <strain evidence="3 4">MCS10</strain>
    </source>
</reference>
<sequence precursor="true">MSIRHFSAGLAGLALLAAITTPAGAQPRLEVDCEAGRAHHVAARGVAFLVIHRGALVCERYDRGVDPGDSWWLASGTKSFAPVMVALAVQDGLLELDQPTAQILDEWADDPDQSAITIRHLLDQSSGLAVNPRNRRLPGYQRAVDTRQEFEAGERFRYGAVHFEALGEVLRRQLDADGLDPTPADYLLRRFLRPLGIGIAGWRAVDGQPALSEGTRISALDWGRFGQAVLARGQFGEIQLGDEEVWAAMFEPSAANPDYGLGWWLIRPDPDDWPLPFVAVAAGAGGQRLYVIPDLELVIVRMTRGVIDDRATRDQAWSDRDFLRRLIVARDAD</sequence>
<gene>
    <name evidence="3" type="ordered locus">Mmar10_0777</name>
</gene>
<feature type="chain" id="PRO_5004168434" evidence="1">
    <location>
        <begin position="26"/>
        <end position="333"/>
    </location>
</feature>
<dbReference type="PANTHER" id="PTHR43283:SF7">
    <property type="entry name" value="BETA-LACTAMASE-RELATED DOMAIN-CONTAINING PROTEIN"/>
    <property type="match status" value="1"/>
</dbReference>
<dbReference type="SUPFAM" id="SSF56601">
    <property type="entry name" value="beta-lactamase/transpeptidase-like"/>
    <property type="match status" value="1"/>
</dbReference>
<dbReference type="EMBL" id="CP000449">
    <property type="protein sequence ID" value="ABI65070.1"/>
    <property type="molecule type" value="Genomic_DNA"/>
</dbReference>
<accession>Q0ARL7</accession>
<organism evidence="3 4">
    <name type="scientific">Maricaulis maris (strain MCS10)</name>
    <name type="common">Caulobacter maris</name>
    <dbReference type="NCBI Taxonomy" id="394221"/>
    <lineage>
        <taxon>Bacteria</taxon>
        <taxon>Pseudomonadati</taxon>
        <taxon>Pseudomonadota</taxon>
        <taxon>Alphaproteobacteria</taxon>
        <taxon>Maricaulales</taxon>
        <taxon>Maricaulaceae</taxon>
        <taxon>Maricaulis</taxon>
    </lineage>
</organism>
<dbReference type="Proteomes" id="UP000001964">
    <property type="component" value="Chromosome"/>
</dbReference>
<dbReference type="Pfam" id="PF00144">
    <property type="entry name" value="Beta-lactamase"/>
    <property type="match status" value="1"/>
</dbReference>
<dbReference type="STRING" id="394221.Mmar10_0777"/>
<dbReference type="InterPro" id="IPR012338">
    <property type="entry name" value="Beta-lactam/transpept-like"/>
</dbReference>
<dbReference type="PANTHER" id="PTHR43283">
    <property type="entry name" value="BETA-LACTAMASE-RELATED"/>
    <property type="match status" value="1"/>
</dbReference>
<dbReference type="InterPro" id="IPR001466">
    <property type="entry name" value="Beta-lactam-related"/>
</dbReference>
<protein>
    <submittedName>
        <fullName evidence="3">Beta-lactamase</fullName>
    </submittedName>
</protein>
<dbReference type="AlphaFoldDB" id="Q0ARL7"/>
<dbReference type="KEGG" id="mmr:Mmar10_0777"/>
<proteinExistence type="predicted"/>
<dbReference type="eggNOG" id="COG1680">
    <property type="taxonomic scope" value="Bacteria"/>
</dbReference>
<dbReference type="InterPro" id="IPR050789">
    <property type="entry name" value="Diverse_Enzym_Activities"/>
</dbReference>
<dbReference type="RefSeq" id="WP_011642717.1">
    <property type="nucleotide sequence ID" value="NC_008347.1"/>
</dbReference>
<evidence type="ECO:0000313" key="4">
    <source>
        <dbReference type="Proteomes" id="UP000001964"/>
    </source>
</evidence>
<evidence type="ECO:0000259" key="2">
    <source>
        <dbReference type="Pfam" id="PF00144"/>
    </source>
</evidence>
<evidence type="ECO:0000313" key="3">
    <source>
        <dbReference type="EMBL" id="ABI65070.1"/>
    </source>
</evidence>
<dbReference type="OrthoDB" id="9814204at2"/>
<keyword evidence="4" id="KW-1185">Reference proteome</keyword>
<keyword evidence="1" id="KW-0732">Signal</keyword>
<dbReference type="HOGENOM" id="CLU_053332_0_0_5"/>
<name>Q0ARL7_MARMM</name>